<dbReference type="InterPro" id="IPR013539">
    <property type="entry name" value="PurB_C"/>
</dbReference>
<sequence>MSTWQELFSTSHGYTDLAAQGEPVSPLDGRYRPAAAPLANFLSEAGLNRARVHVEVEWFIHLLDQALLPGAPRLTDAERDYLRALPRHFGATEIARLAQIEAETRHDVKAVEYLIGEHLDRAPDALGTDTRLPDLREVIHIFCTSEDINNLAYALTIKAAIELVWLPAARTLHERLVAMAHAGATIPMLAHTHGQPATPVTMGKELAVVAHRLSRQIRRIESAEYLGKINGATGTWAAHVISVPNVDWPATTRAFVEGLGLTWNPLTTQIESHDFQAEIYADVARFNRIAHNLATDCWTYISMGYFHQNLAAQGSTGSSTMPHKVNPIRFENAEANLEISTALLDTLSATLVTSRLQRDLTDSTTQRNIGVALGHSMLALDNLVRGLDGIDMNASRMREDLDANWAVLGEAIQQAMRAAAIAGATGMANPYERLKELTRGTEVTAEDMRAFIADLGLPAEVEARLATLSPHTYIGLAEEMATWV</sequence>
<proteinExistence type="predicted"/>
<dbReference type="Pfam" id="PF00206">
    <property type="entry name" value="Lyase_1"/>
    <property type="match status" value="1"/>
</dbReference>
<dbReference type="RefSeq" id="WP_124868705.1">
    <property type="nucleotide sequence ID" value="NZ_RQZF01000002.1"/>
</dbReference>
<dbReference type="Gene3D" id="1.20.200.10">
    <property type="entry name" value="Fumarase/aspartase (Central domain)"/>
    <property type="match status" value="1"/>
</dbReference>
<evidence type="ECO:0000259" key="7">
    <source>
        <dbReference type="Pfam" id="PF08328"/>
    </source>
</evidence>
<evidence type="ECO:0000313" key="9">
    <source>
        <dbReference type="Proteomes" id="UP000280444"/>
    </source>
</evidence>
<dbReference type="InterPro" id="IPR000362">
    <property type="entry name" value="Fumarate_lyase_fam"/>
</dbReference>
<dbReference type="Gene3D" id="1.10.275.10">
    <property type="entry name" value="Fumarase/aspartase (N-terminal domain)"/>
    <property type="match status" value="1"/>
</dbReference>
<feature type="domain" description="Fumarate lyase N-terminal" evidence="6">
    <location>
        <begin position="30"/>
        <end position="333"/>
    </location>
</feature>
<dbReference type="GO" id="GO:0006188">
    <property type="term" value="P:IMP biosynthetic process"/>
    <property type="evidence" value="ECO:0007669"/>
    <property type="project" value="InterPro"/>
</dbReference>
<evidence type="ECO:0000256" key="1">
    <source>
        <dbReference type="ARBA" id="ARBA00004706"/>
    </source>
</evidence>
<dbReference type="InterPro" id="IPR047136">
    <property type="entry name" value="PurB_bact"/>
</dbReference>
<dbReference type="InterPro" id="IPR024083">
    <property type="entry name" value="Fumarase/histidase_N"/>
</dbReference>
<dbReference type="GO" id="GO:0004018">
    <property type="term" value="F:N6-(1,2-dicarboxyethyl)AMP AMP-lyase (fumarate-forming) activity"/>
    <property type="evidence" value="ECO:0007669"/>
    <property type="project" value="InterPro"/>
</dbReference>
<dbReference type="AlphaFoldDB" id="A0A3P1SGU0"/>
<evidence type="ECO:0000256" key="4">
    <source>
        <dbReference type="ARBA" id="ARBA00023239"/>
    </source>
</evidence>
<evidence type="ECO:0000313" key="8">
    <source>
        <dbReference type="EMBL" id="RRC95955.1"/>
    </source>
</evidence>
<dbReference type="Pfam" id="PF08328">
    <property type="entry name" value="ASL_C"/>
    <property type="match status" value="1"/>
</dbReference>
<comment type="pathway">
    <text evidence="2">Purine metabolism; AMP biosynthesis via de novo pathway; AMP from IMP: step 2/2.</text>
</comment>
<comment type="caution">
    <text evidence="8">The sequence shown here is derived from an EMBL/GenBank/DDBJ whole genome shotgun (WGS) entry which is preliminary data.</text>
</comment>
<organism evidence="8 9">
    <name type="scientific">Schaalia canis</name>
    <dbReference type="NCBI Taxonomy" id="100469"/>
    <lineage>
        <taxon>Bacteria</taxon>
        <taxon>Bacillati</taxon>
        <taxon>Actinomycetota</taxon>
        <taxon>Actinomycetes</taxon>
        <taxon>Actinomycetales</taxon>
        <taxon>Actinomycetaceae</taxon>
        <taxon>Schaalia</taxon>
    </lineage>
</organism>
<dbReference type="PANTHER" id="PTHR43411">
    <property type="entry name" value="ADENYLOSUCCINATE LYASE"/>
    <property type="match status" value="1"/>
</dbReference>
<feature type="domain" description="Adenylosuccinate lyase PurB C-terminal" evidence="7">
    <location>
        <begin position="354"/>
        <end position="474"/>
    </location>
</feature>
<dbReference type="Gene3D" id="1.10.40.30">
    <property type="entry name" value="Fumarase/aspartase (C-terminal domain)"/>
    <property type="match status" value="1"/>
</dbReference>
<evidence type="ECO:0000259" key="6">
    <source>
        <dbReference type="Pfam" id="PF00206"/>
    </source>
</evidence>
<protein>
    <submittedName>
        <fullName evidence="8">Adenylosuccinate lyase</fullName>
        <ecNumber evidence="8">4.3.2.2</ecNumber>
    </submittedName>
</protein>
<dbReference type="InterPro" id="IPR008948">
    <property type="entry name" value="L-Aspartase-like"/>
</dbReference>
<keyword evidence="4 8" id="KW-0456">Lyase</keyword>
<dbReference type="OrthoDB" id="9768878at2"/>
<dbReference type="NCBIfam" id="NF006764">
    <property type="entry name" value="PRK09285.1"/>
    <property type="match status" value="1"/>
</dbReference>
<evidence type="ECO:0000256" key="3">
    <source>
        <dbReference type="ARBA" id="ARBA00022755"/>
    </source>
</evidence>
<reference evidence="8 9" key="1">
    <citation type="submission" date="2018-11" db="EMBL/GenBank/DDBJ databases">
        <title>Genomes From Bacteria Associated with the Canine Oral Cavity: a Test Case for Automated Genome-Based Taxonomic Assignment.</title>
        <authorList>
            <person name="Coil D.A."/>
            <person name="Jospin G."/>
            <person name="Darling A.E."/>
            <person name="Wallis C."/>
            <person name="Davis I.J."/>
            <person name="Harris S."/>
            <person name="Eisen J.A."/>
            <person name="Holcombe L.J."/>
            <person name="O'Flynn C."/>
        </authorList>
    </citation>
    <scope>NUCLEOTIDE SEQUENCE [LARGE SCALE GENOMIC DNA]</scope>
    <source>
        <strain evidence="8 9">OH770</strain>
    </source>
</reference>
<evidence type="ECO:0000256" key="5">
    <source>
        <dbReference type="ARBA" id="ARBA00025012"/>
    </source>
</evidence>
<dbReference type="InterPro" id="IPR022761">
    <property type="entry name" value="Fumarate_lyase_N"/>
</dbReference>
<dbReference type="EMBL" id="RQZF01000002">
    <property type="protein sequence ID" value="RRC95955.1"/>
    <property type="molecule type" value="Genomic_DNA"/>
</dbReference>
<dbReference type="PROSITE" id="PS00163">
    <property type="entry name" value="FUMARATE_LYASES"/>
    <property type="match status" value="1"/>
</dbReference>
<evidence type="ECO:0000256" key="2">
    <source>
        <dbReference type="ARBA" id="ARBA00004734"/>
    </source>
</evidence>
<accession>A0A3P1SGU0</accession>
<comment type="pathway">
    <text evidence="1">Purine metabolism; IMP biosynthesis via de novo pathway; 5-amino-1-(5-phospho-D-ribosyl)imidazole-4-carboxamide from 5-amino-1-(5-phospho-D-ribosyl)imidazole-4-carboxylate: step 2/2.</text>
</comment>
<dbReference type="Proteomes" id="UP000280444">
    <property type="component" value="Unassembled WGS sequence"/>
</dbReference>
<dbReference type="SUPFAM" id="SSF48557">
    <property type="entry name" value="L-aspartase-like"/>
    <property type="match status" value="1"/>
</dbReference>
<comment type="function">
    <text evidence="5">Catalyzes two reactions in de novo purine nucleotide biosynthesis. Catalyzes the breakdown of 5-aminoimidazole- (N-succinylocarboxamide) ribotide (SAICAR or 2-[5-amino-1-(5-phospho-beta-D-ribosyl)imidazole-4-carboxamido]succinate) to 5-aminoimidazole-4-carboxamide ribotide (AICAR or 5-amino-1-(5-phospho-beta-D-ribosyl)imidazole-4-carboxamide) and fumarate, and of adenylosuccinate (ADS or N(6)-(1,2-dicarboxyethyl)-AMP) to adenosine monophosphate (AMP) and fumarate.</text>
</comment>
<keyword evidence="9" id="KW-1185">Reference proteome</keyword>
<dbReference type="PANTHER" id="PTHR43411:SF1">
    <property type="entry name" value="ADENYLOSUCCINATE LYASE"/>
    <property type="match status" value="1"/>
</dbReference>
<keyword evidence="3" id="KW-0658">Purine biosynthesis</keyword>
<gene>
    <name evidence="8" type="ORF">EII11_03665</name>
</gene>
<name>A0A3P1SGU0_9ACTO</name>
<dbReference type="InterPro" id="IPR020557">
    <property type="entry name" value="Fumarate_lyase_CS"/>
</dbReference>
<dbReference type="EC" id="4.3.2.2" evidence="8"/>
<dbReference type="PRINTS" id="PR00149">
    <property type="entry name" value="FUMRATELYASE"/>
</dbReference>